<proteinExistence type="predicted"/>
<comment type="caution">
    <text evidence="2">The sequence shown here is derived from an EMBL/GenBank/DDBJ whole genome shotgun (WGS) entry which is preliminary data.</text>
</comment>
<name>A0A2Z6Q3K6_9GLOM</name>
<keyword evidence="1" id="KW-0812">Transmembrane</keyword>
<keyword evidence="3" id="KW-1185">Reference proteome</keyword>
<dbReference type="AlphaFoldDB" id="A0A2Z6Q3K6"/>
<dbReference type="EMBL" id="BEXD01000119">
    <property type="protein sequence ID" value="GBB84477.1"/>
    <property type="molecule type" value="Genomic_DNA"/>
</dbReference>
<gene>
    <name evidence="2" type="ORF">RclHR1_11040003</name>
</gene>
<reference evidence="2 3" key="1">
    <citation type="submission" date="2017-11" db="EMBL/GenBank/DDBJ databases">
        <title>The genome of Rhizophagus clarus HR1 reveals common genetic basis of auxotrophy among arbuscular mycorrhizal fungi.</title>
        <authorList>
            <person name="Kobayashi Y."/>
        </authorList>
    </citation>
    <scope>NUCLEOTIDE SEQUENCE [LARGE SCALE GENOMIC DNA]</scope>
    <source>
        <strain evidence="2 3">HR1</strain>
    </source>
</reference>
<keyword evidence="1" id="KW-0472">Membrane</keyword>
<feature type="transmembrane region" description="Helical" evidence="1">
    <location>
        <begin position="413"/>
        <end position="432"/>
    </location>
</feature>
<feature type="transmembrane region" description="Helical" evidence="1">
    <location>
        <begin position="444"/>
        <end position="464"/>
    </location>
</feature>
<sequence length="480" mass="55894">MSCCCCCIIGIIDACTDACKEETYSGFPEYIYGNDRFEFDRDNYNLYIKAPQINRIRRQKLPRYNQQGSDPFECLREAREGILSENEIRKINAFFNCFYLILIRRDENYINENDIGNNNIAIAVIIIIYTFINTENCRLIDKFNDFTTNTATYQNHYGNNDYIINCNDLNDLREKVNCCLAVLSNKLDMKPVYERLNGLKKYFREETVVNRNNRNNQNNCQIGKLLYYGILNRKKSTFETMKITEPTYAKSLFTMRFADKYGIEVYPLEKYSFSTCSKKYAGAYDIRVVGTKIYLPKLDIQYYCRKINFLSLAFEHTIFNDFKNSDQILSLLTIYGALIENGEDVELLKMSGVLVHDFTSNEDCANFINYVTHNVGHHLPQKIAKDLDKLNKKAMSPCYKGELYFKNRWGVNWYTSLVLIIFVLGWIIQTSTPLIQLYPSIKNIFVWIVNISAIICLITIASLVCQQVFSSCNVLRKKTS</sequence>
<organism evidence="2 3">
    <name type="scientific">Rhizophagus clarus</name>
    <dbReference type="NCBI Taxonomy" id="94130"/>
    <lineage>
        <taxon>Eukaryota</taxon>
        <taxon>Fungi</taxon>
        <taxon>Fungi incertae sedis</taxon>
        <taxon>Mucoromycota</taxon>
        <taxon>Glomeromycotina</taxon>
        <taxon>Glomeromycetes</taxon>
        <taxon>Glomerales</taxon>
        <taxon>Glomeraceae</taxon>
        <taxon>Rhizophagus</taxon>
    </lineage>
</organism>
<protein>
    <submittedName>
        <fullName evidence="2">Uncharacterized protein</fullName>
    </submittedName>
</protein>
<dbReference type="Pfam" id="PF03140">
    <property type="entry name" value="DUF247"/>
    <property type="match status" value="1"/>
</dbReference>
<dbReference type="InterPro" id="IPR004158">
    <property type="entry name" value="DUF247_pln"/>
</dbReference>
<dbReference type="Proteomes" id="UP000247702">
    <property type="component" value="Unassembled WGS sequence"/>
</dbReference>
<evidence type="ECO:0000256" key="1">
    <source>
        <dbReference type="SAM" id="Phobius"/>
    </source>
</evidence>
<accession>A0A2Z6Q3K6</accession>
<keyword evidence="1" id="KW-1133">Transmembrane helix</keyword>
<evidence type="ECO:0000313" key="3">
    <source>
        <dbReference type="Proteomes" id="UP000247702"/>
    </source>
</evidence>
<evidence type="ECO:0000313" key="2">
    <source>
        <dbReference type="EMBL" id="GBB84477.1"/>
    </source>
</evidence>